<name>A0ABU1QXU4_9BACT</name>
<dbReference type="InterPro" id="IPR013538">
    <property type="entry name" value="ASHA1/2-like_C"/>
</dbReference>
<evidence type="ECO:0000259" key="2">
    <source>
        <dbReference type="Pfam" id="PF08327"/>
    </source>
</evidence>
<evidence type="ECO:0000256" key="1">
    <source>
        <dbReference type="ARBA" id="ARBA00006817"/>
    </source>
</evidence>
<dbReference type="CDD" id="cd07814">
    <property type="entry name" value="SRPBCC_CalC_Aha1-like"/>
    <property type="match status" value="1"/>
</dbReference>
<reference evidence="3 4" key="1">
    <citation type="submission" date="2023-07" db="EMBL/GenBank/DDBJ databases">
        <title>Sorghum-associated microbial communities from plants grown in Nebraska, USA.</title>
        <authorList>
            <person name="Schachtman D."/>
        </authorList>
    </citation>
    <scope>NUCLEOTIDE SEQUENCE [LARGE SCALE GENOMIC DNA]</scope>
    <source>
        <strain evidence="3 4">BE57</strain>
    </source>
</reference>
<dbReference type="InterPro" id="IPR023393">
    <property type="entry name" value="START-like_dom_sf"/>
</dbReference>
<dbReference type="RefSeq" id="WP_309984362.1">
    <property type="nucleotide sequence ID" value="NZ_JAVDTI010000003.1"/>
</dbReference>
<dbReference type="EMBL" id="JAVDTI010000003">
    <property type="protein sequence ID" value="MDR6805971.1"/>
    <property type="molecule type" value="Genomic_DNA"/>
</dbReference>
<gene>
    <name evidence="3" type="ORF">J2W84_003019</name>
</gene>
<accession>A0ABU1QXU4</accession>
<protein>
    <submittedName>
        <fullName evidence="3">Uncharacterized protein YndB with AHSA1/START domain</fullName>
    </submittedName>
</protein>
<keyword evidence="4" id="KW-1185">Reference proteome</keyword>
<sequence length="160" mass="17925">MNPERKQLFITHFFDAPVETVFQAWTDPEQLKHWYAPDGCSIEFKTINVATGGSYHSCVTDPVHGECWIKGTYLEVTPNRRLVFTMIMSDAAGNSVSSVAAGKSPDWPEHQTTTVTFESVDARTKVSIYQTVSEEEAQKTGAYQGWIKMLGRLSSMLVEI</sequence>
<dbReference type="Gene3D" id="3.30.530.20">
    <property type="match status" value="1"/>
</dbReference>
<organism evidence="3 4">
    <name type="scientific">Dyadobacter fermentans</name>
    <dbReference type="NCBI Taxonomy" id="94254"/>
    <lineage>
        <taxon>Bacteria</taxon>
        <taxon>Pseudomonadati</taxon>
        <taxon>Bacteroidota</taxon>
        <taxon>Cytophagia</taxon>
        <taxon>Cytophagales</taxon>
        <taxon>Spirosomataceae</taxon>
        <taxon>Dyadobacter</taxon>
    </lineage>
</organism>
<comment type="caution">
    <text evidence="3">The sequence shown here is derived from an EMBL/GenBank/DDBJ whole genome shotgun (WGS) entry which is preliminary data.</text>
</comment>
<dbReference type="Pfam" id="PF08327">
    <property type="entry name" value="AHSA1"/>
    <property type="match status" value="1"/>
</dbReference>
<evidence type="ECO:0000313" key="4">
    <source>
        <dbReference type="Proteomes" id="UP001264980"/>
    </source>
</evidence>
<feature type="domain" description="Activator of Hsp90 ATPase homologue 1/2-like C-terminal" evidence="2">
    <location>
        <begin position="15"/>
        <end position="157"/>
    </location>
</feature>
<comment type="similarity">
    <text evidence="1">Belongs to the AHA1 family.</text>
</comment>
<proteinExistence type="inferred from homology"/>
<dbReference type="Proteomes" id="UP001264980">
    <property type="component" value="Unassembled WGS sequence"/>
</dbReference>
<evidence type="ECO:0000313" key="3">
    <source>
        <dbReference type="EMBL" id="MDR6805971.1"/>
    </source>
</evidence>
<dbReference type="SUPFAM" id="SSF55961">
    <property type="entry name" value="Bet v1-like"/>
    <property type="match status" value="1"/>
</dbReference>